<dbReference type="Proteomes" id="UP000178349">
    <property type="component" value="Unassembled WGS sequence"/>
</dbReference>
<dbReference type="PANTHER" id="PTHR30258">
    <property type="entry name" value="TYPE II SECRETION SYSTEM PROTEIN GSPE-RELATED"/>
    <property type="match status" value="1"/>
</dbReference>
<dbReference type="PROSITE" id="PS00662">
    <property type="entry name" value="T2SP_E"/>
    <property type="match status" value="1"/>
</dbReference>
<dbReference type="Pfam" id="PF00437">
    <property type="entry name" value="T2SSE"/>
    <property type="match status" value="1"/>
</dbReference>
<name>A0A1F6NPY2_9BACT</name>
<dbReference type="InterPro" id="IPR001482">
    <property type="entry name" value="T2SS/T4SS_dom"/>
</dbReference>
<evidence type="ECO:0000256" key="3">
    <source>
        <dbReference type="ARBA" id="ARBA00022840"/>
    </source>
</evidence>
<proteinExistence type="inferred from homology"/>
<dbReference type="InterPro" id="IPR037257">
    <property type="entry name" value="T2SS_E_N_sf"/>
</dbReference>
<evidence type="ECO:0000313" key="5">
    <source>
        <dbReference type="EMBL" id="OGH85823.1"/>
    </source>
</evidence>
<dbReference type="AlphaFoldDB" id="A0A1F6NPY2"/>
<dbReference type="InterPro" id="IPR027417">
    <property type="entry name" value="P-loop_NTPase"/>
</dbReference>
<dbReference type="SUPFAM" id="SSF160246">
    <property type="entry name" value="EspE N-terminal domain-like"/>
    <property type="match status" value="1"/>
</dbReference>
<evidence type="ECO:0000259" key="4">
    <source>
        <dbReference type="PROSITE" id="PS00662"/>
    </source>
</evidence>
<comment type="caution">
    <text evidence="5">The sequence shown here is derived from an EMBL/GenBank/DDBJ whole genome shotgun (WGS) entry which is preliminary data.</text>
</comment>
<reference evidence="5 6" key="1">
    <citation type="journal article" date="2016" name="Nat. Commun.">
        <title>Thousands of microbial genomes shed light on interconnected biogeochemical processes in an aquifer system.</title>
        <authorList>
            <person name="Anantharaman K."/>
            <person name="Brown C.T."/>
            <person name="Hug L.A."/>
            <person name="Sharon I."/>
            <person name="Castelle C.J."/>
            <person name="Probst A.J."/>
            <person name="Thomas B.C."/>
            <person name="Singh A."/>
            <person name="Wilkins M.J."/>
            <person name="Karaoz U."/>
            <person name="Brodie E.L."/>
            <person name="Williams K.H."/>
            <person name="Hubbard S.S."/>
            <person name="Banfield J.F."/>
        </authorList>
    </citation>
    <scope>NUCLEOTIDE SEQUENCE [LARGE SCALE GENOMIC DNA]</scope>
</reference>
<dbReference type="Gene3D" id="3.40.50.300">
    <property type="entry name" value="P-loop containing nucleotide triphosphate hydrolases"/>
    <property type="match status" value="1"/>
</dbReference>
<dbReference type="InterPro" id="IPR003593">
    <property type="entry name" value="AAA+_ATPase"/>
</dbReference>
<dbReference type="InterPro" id="IPR007831">
    <property type="entry name" value="T2SS_GspE_N"/>
</dbReference>
<dbReference type="Gene3D" id="3.30.450.90">
    <property type="match status" value="1"/>
</dbReference>
<dbReference type="Gene3D" id="3.30.300.160">
    <property type="entry name" value="Type II secretion system, protein E, N-terminal domain"/>
    <property type="match status" value="1"/>
</dbReference>
<accession>A0A1F6NPY2</accession>
<evidence type="ECO:0000313" key="6">
    <source>
        <dbReference type="Proteomes" id="UP000178349"/>
    </source>
</evidence>
<gene>
    <name evidence="5" type="ORF">A2493_02230</name>
</gene>
<dbReference type="GO" id="GO:0016887">
    <property type="term" value="F:ATP hydrolysis activity"/>
    <property type="evidence" value="ECO:0007669"/>
    <property type="project" value="TreeGrafter"/>
</dbReference>
<comment type="similarity">
    <text evidence="1">Belongs to the GSP E family.</text>
</comment>
<evidence type="ECO:0000256" key="2">
    <source>
        <dbReference type="ARBA" id="ARBA00022741"/>
    </source>
</evidence>
<evidence type="ECO:0000256" key="1">
    <source>
        <dbReference type="ARBA" id="ARBA00006611"/>
    </source>
</evidence>
<dbReference type="GO" id="GO:0005524">
    <property type="term" value="F:ATP binding"/>
    <property type="evidence" value="ECO:0007669"/>
    <property type="project" value="UniProtKB-KW"/>
</dbReference>
<dbReference type="PANTHER" id="PTHR30258:SF1">
    <property type="entry name" value="PROTEIN TRANSPORT PROTEIN HOFB HOMOLOG"/>
    <property type="match status" value="1"/>
</dbReference>
<protein>
    <recommendedName>
        <fullName evidence="4">Bacterial type II secretion system protein E domain-containing protein</fullName>
    </recommendedName>
</protein>
<keyword evidence="3" id="KW-0067">ATP-binding</keyword>
<keyword evidence="2" id="KW-0547">Nucleotide-binding</keyword>
<sequence length="568" mass="64016">MQFTQQQVKEILLDQGYIEEKDFDKAQKYAKSHNTNLIEYFFVENTLSKEIVGQAVAEYYGVSYIDLGNEKLDENVVKLIPELVSRNKKVVAINIDENGVKLGMQNPKDLETKNFVEKKLGQVVNVYYIDEEDLGKALSVYGSDIDVDVQNILKSLNNARLGNEEKDDIVVGFVDMILKYGFENRASDIHITPQVDRITFRFRIDGVMHDVFVVEKGQAPADFLSFILTRVKILAKMATDIHFAAQDGKMRYLINKNWLDIRISIVPISYGENIVMRLLYPKNRQLGLVDLGLSSDNLKKVKKAIQNPHGMILVTGPTGSGKTTTLYSILKLLNKREINLATIEDPVEYDIEGVTQIQVNPKTNLTFAKGLRALVRQDPDILMVGEIRDTETADIAINSSLTGHLVLSTLHTNDAVTALPRLLDMGIQPFLVSSTINLVIAQRLVRRICNHCRTSYKLTKDELSILTENSDFQSILEDLKVKDFSVARIYKGTGCKICNNSGYNDRLGIFEVIEVDESIRNLILQHASSDMILKKAKENGMTTMLYDGIEKVLNGVTTIQEVMRVTQL</sequence>
<dbReference type="GO" id="GO:0005886">
    <property type="term" value="C:plasma membrane"/>
    <property type="evidence" value="ECO:0007669"/>
    <property type="project" value="TreeGrafter"/>
</dbReference>
<dbReference type="FunFam" id="3.40.50.300:FF:000398">
    <property type="entry name" value="Type IV pilus assembly ATPase PilB"/>
    <property type="match status" value="1"/>
</dbReference>
<dbReference type="SUPFAM" id="SSF52540">
    <property type="entry name" value="P-loop containing nucleoside triphosphate hydrolases"/>
    <property type="match status" value="1"/>
</dbReference>
<dbReference type="Pfam" id="PF05157">
    <property type="entry name" value="MshEN"/>
    <property type="match status" value="1"/>
</dbReference>
<dbReference type="EMBL" id="MFQW01000036">
    <property type="protein sequence ID" value="OGH85823.1"/>
    <property type="molecule type" value="Genomic_DNA"/>
</dbReference>
<feature type="domain" description="Bacterial type II secretion system protein E" evidence="4">
    <location>
        <begin position="375"/>
        <end position="389"/>
    </location>
</feature>
<dbReference type="CDD" id="cd01129">
    <property type="entry name" value="PulE-GspE-like"/>
    <property type="match status" value="1"/>
</dbReference>
<organism evidence="5 6">
    <name type="scientific">Candidatus Magasanikbacteria bacterium RIFOXYC12_FULL_33_11</name>
    <dbReference type="NCBI Taxonomy" id="1798701"/>
    <lineage>
        <taxon>Bacteria</taxon>
        <taxon>Candidatus Magasanikiibacteriota</taxon>
    </lineage>
</organism>
<dbReference type="SMART" id="SM00382">
    <property type="entry name" value="AAA"/>
    <property type="match status" value="1"/>
</dbReference>